<name>A0AAV2FQG5_9ROSI</name>
<evidence type="ECO:0000313" key="1">
    <source>
        <dbReference type="EMBL" id="CAL1399833.1"/>
    </source>
</evidence>
<proteinExistence type="predicted"/>
<dbReference type="AlphaFoldDB" id="A0AAV2FQG5"/>
<gene>
    <name evidence="1" type="ORF">LTRI10_LOCUS40000</name>
</gene>
<accession>A0AAV2FQG5</accession>
<sequence length="108" mass="11941">MISTTPQIHHHSYQTPVSGKRTVMSMEQLVMIRKVLLLPAVVLPTVVLIQDSAADDDEDYNPVTVHVTNKLSSRMALMVHCRCGYVDLGARAVEADSNYMQLGFLAKA</sequence>
<reference evidence="1 2" key="1">
    <citation type="submission" date="2024-04" db="EMBL/GenBank/DDBJ databases">
        <authorList>
            <person name="Fracassetti M."/>
        </authorList>
    </citation>
    <scope>NUCLEOTIDE SEQUENCE [LARGE SCALE GENOMIC DNA]</scope>
</reference>
<protein>
    <submittedName>
        <fullName evidence="1">Uncharacterized protein</fullName>
    </submittedName>
</protein>
<dbReference type="Proteomes" id="UP001497516">
    <property type="component" value="Chromosome 7"/>
</dbReference>
<dbReference type="EMBL" id="OZ034820">
    <property type="protein sequence ID" value="CAL1399833.1"/>
    <property type="molecule type" value="Genomic_DNA"/>
</dbReference>
<keyword evidence="2" id="KW-1185">Reference proteome</keyword>
<organism evidence="1 2">
    <name type="scientific">Linum trigynum</name>
    <dbReference type="NCBI Taxonomy" id="586398"/>
    <lineage>
        <taxon>Eukaryota</taxon>
        <taxon>Viridiplantae</taxon>
        <taxon>Streptophyta</taxon>
        <taxon>Embryophyta</taxon>
        <taxon>Tracheophyta</taxon>
        <taxon>Spermatophyta</taxon>
        <taxon>Magnoliopsida</taxon>
        <taxon>eudicotyledons</taxon>
        <taxon>Gunneridae</taxon>
        <taxon>Pentapetalae</taxon>
        <taxon>rosids</taxon>
        <taxon>fabids</taxon>
        <taxon>Malpighiales</taxon>
        <taxon>Linaceae</taxon>
        <taxon>Linum</taxon>
    </lineage>
</organism>
<evidence type="ECO:0000313" key="2">
    <source>
        <dbReference type="Proteomes" id="UP001497516"/>
    </source>
</evidence>